<accession>A0AA41Y4N4</accession>
<feature type="domain" description="N6 adenine-specific DNA methyltransferase N-terminal" evidence="9">
    <location>
        <begin position="9"/>
        <end position="174"/>
    </location>
</feature>
<dbReference type="AlphaFoldDB" id="A0AA41Y4N4"/>
<dbReference type="InterPro" id="IPR003356">
    <property type="entry name" value="DNA_methylase_A-5"/>
</dbReference>
<dbReference type="GO" id="GO:0009307">
    <property type="term" value="P:DNA restriction-modification system"/>
    <property type="evidence" value="ECO:0007669"/>
    <property type="project" value="UniProtKB-KW"/>
</dbReference>
<dbReference type="InterPro" id="IPR004546">
    <property type="entry name" value="Restrct_endonuc_T1M"/>
</dbReference>
<reference evidence="10" key="1">
    <citation type="submission" date="2022-10" db="EMBL/GenBank/DDBJ databases">
        <title>Gaoshiqiia sediminis gen. nov., sp. nov., isolated from coastal sediment.</title>
        <authorList>
            <person name="Yu W.X."/>
            <person name="Mu D.S."/>
            <person name="Du J.Z."/>
            <person name="Liang Y.Q."/>
        </authorList>
    </citation>
    <scope>NUCLEOTIDE SEQUENCE</scope>
    <source>
        <strain evidence="10">A06</strain>
    </source>
</reference>
<evidence type="ECO:0000256" key="6">
    <source>
        <dbReference type="ARBA" id="ARBA00022747"/>
    </source>
</evidence>
<dbReference type="NCBIfam" id="TIGR00497">
    <property type="entry name" value="hsdM"/>
    <property type="match status" value="1"/>
</dbReference>
<organism evidence="10 11">
    <name type="scientific">Gaoshiqia sediminis</name>
    <dbReference type="NCBI Taxonomy" id="2986998"/>
    <lineage>
        <taxon>Bacteria</taxon>
        <taxon>Pseudomonadati</taxon>
        <taxon>Bacteroidota</taxon>
        <taxon>Bacteroidia</taxon>
        <taxon>Marinilabiliales</taxon>
        <taxon>Prolixibacteraceae</taxon>
        <taxon>Gaoshiqia</taxon>
    </lineage>
</organism>
<protein>
    <recommendedName>
        <fullName evidence="2">site-specific DNA-methyltransferase (adenine-specific)</fullName>
        <ecNumber evidence="2">2.1.1.72</ecNumber>
    </recommendedName>
</protein>
<proteinExistence type="inferred from homology"/>
<dbReference type="GO" id="GO:0003677">
    <property type="term" value="F:DNA binding"/>
    <property type="evidence" value="ECO:0007669"/>
    <property type="project" value="InterPro"/>
</dbReference>
<evidence type="ECO:0000313" key="10">
    <source>
        <dbReference type="EMBL" id="MCW0483374.1"/>
    </source>
</evidence>
<keyword evidence="6" id="KW-0680">Restriction system</keyword>
<feature type="domain" description="DNA methylase adenine-specific" evidence="8">
    <location>
        <begin position="184"/>
        <end position="508"/>
    </location>
</feature>
<dbReference type="InterPro" id="IPR051537">
    <property type="entry name" value="DNA_Adenine_Mtase"/>
</dbReference>
<keyword evidence="5" id="KW-0949">S-adenosyl-L-methionine</keyword>
<keyword evidence="11" id="KW-1185">Reference proteome</keyword>
<dbReference type="InterPro" id="IPR029063">
    <property type="entry name" value="SAM-dependent_MTases_sf"/>
</dbReference>
<dbReference type="PANTHER" id="PTHR42933">
    <property type="entry name" value="SLR6095 PROTEIN"/>
    <property type="match status" value="1"/>
</dbReference>
<keyword evidence="3 10" id="KW-0489">Methyltransferase</keyword>
<evidence type="ECO:0000256" key="1">
    <source>
        <dbReference type="ARBA" id="ARBA00006594"/>
    </source>
</evidence>
<evidence type="ECO:0000256" key="2">
    <source>
        <dbReference type="ARBA" id="ARBA00011900"/>
    </source>
</evidence>
<evidence type="ECO:0000256" key="5">
    <source>
        <dbReference type="ARBA" id="ARBA00022691"/>
    </source>
</evidence>
<evidence type="ECO:0000256" key="3">
    <source>
        <dbReference type="ARBA" id="ARBA00022603"/>
    </source>
</evidence>
<dbReference type="Gene3D" id="3.40.50.150">
    <property type="entry name" value="Vaccinia Virus protein VP39"/>
    <property type="match status" value="1"/>
</dbReference>
<dbReference type="EC" id="2.1.1.72" evidence="2"/>
<dbReference type="PRINTS" id="PR00507">
    <property type="entry name" value="N12N6MTFRASE"/>
</dbReference>
<evidence type="ECO:0000259" key="9">
    <source>
        <dbReference type="Pfam" id="PF12161"/>
    </source>
</evidence>
<evidence type="ECO:0000313" key="11">
    <source>
        <dbReference type="Proteomes" id="UP001163821"/>
    </source>
</evidence>
<dbReference type="GO" id="GO:0009007">
    <property type="term" value="F:site-specific DNA-methyltransferase (adenine-specific) activity"/>
    <property type="evidence" value="ECO:0007669"/>
    <property type="project" value="UniProtKB-EC"/>
</dbReference>
<evidence type="ECO:0000259" key="8">
    <source>
        <dbReference type="Pfam" id="PF02384"/>
    </source>
</evidence>
<dbReference type="Gene3D" id="1.20.1260.30">
    <property type="match status" value="1"/>
</dbReference>
<keyword evidence="4 10" id="KW-0808">Transferase</keyword>
<evidence type="ECO:0000256" key="7">
    <source>
        <dbReference type="ARBA" id="ARBA00047942"/>
    </source>
</evidence>
<dbReference type="PROSITE" id="PS00092">
    <property type="entry name" value="N6_MTASE"/>
    <property type="match status" value="1"/>
</dbReference>
<comment type="caution">
    <text evidence="10">The sequence shown here is derived from an EMBL/GenBank/DDBJ whole genome shotgun (WGS) entry which is preliminary data.</text>
</comment>
<dbReference type="SUPFAM" id="SSF53335">
    <property type="entry name" value="S-adenosyl-L-methionine-dependent methyltransferases"/>
    <property type="match status" value="1"/>
</dbReference>
<dbReference type="Pfam" id="PF12161">
    <property type="entry name" value="HsdM_N"/>
    <property type="match status" value="1"/>
</dbReference>
<dbReference type="RefSeq" id="WP_282591976.1">
    <property type="nucleotide sequence ID" value="NZ_JAPAAF010000016.1"/>
</dbReference>
<name>A0AA41Y4N4_9BACT</name>
<evidence type="ECO:0000256" key="4">
    <source>
        <dbReference type="ARBA" id="ARBA00022679"/>
    </source>
</evidence>
<gene>
    <name evidence="10" type="ORF">N2K84_11575</name>
</gene>
<dbReference type="InterPro" id="IPR022749">
    <property type="entry name" value="D12N6_MeTrfase_N"/>
</dbReference>
<dbReference type="GO" id="GO:0032259">
    <property type="term" value="P:methylation"/>
    <property type="evidence" value="ECO:0007669"/>
    <property type="project" value="UniProtKB-KW"/>
</dbReference>
<dbReference type="InterPro" id="IPR002052">
    <property type="entry name" value="DNA_methylase_N6_adenine_CS"/>
</dbReference>
<dbReference type="GO" id="GO:0008170">
    <property type="term" value="F:N-methyltransferase activity"/>
    <property type="evidence" value="ECO:0007669"/>
    <property type="project" value="InterPro"/>
</dbReference>
<dbReference type="InterPro" id="IPR038333">
    <property type="entry name" value="T1MK-like_N_sf"/>
</dbReference>
<dbReference type="PANTHER" id="PTHR42933:SF1">
    <property type="entry name" value="SITE-SPECIFIC DNA-METHYLTRANSFERASE (ADENINE-SPECIFIC)"/>
    <property type="match status" value="1"/>
</dbReference>
<sequence length="545" mass="62691">MIKNDHQQLGKTLWRIADQLRGAMNADDFRDYMLSFLFLRYLSFNYEESAKKELGKDYPESKPEHKKLDGFVPPPLQTWYDENKDDIEEFEKQMRKKVHYVIKPQHLWSNITELARTQNPDLLKTLERGFRYIEDYSFDDSFQGLFSEINLNSEKLGKSESDRNDKLCSIIQTIALGISEFPTSSDSLGDAYEYLIGQFAAGSGKKAGEFYTPQQVSTILSEIVTLDSHNPASPTGPKKKLNKILDFACGSGSLLLNVRKRIKENNGSIGKIYGQEKNITTYNLARMNMLLHGMKDTEFEIFHGDTLLNQWNLLNEMNPSKKIEFDAIVANPPFSLRWEPNDTLVEDFRFKSFGLAPKSAADFAFLLHGFHFLSNDGTMAIILPHGVLFRGGTEEKIRTKLLKDNNIDTIIGLPANLFYSTGIPVCILVLKKCKKEDDVLFINASEDFVKDKRQNTLDEKHIERIIETYKYRPDKIRRYARKVSMEEIEKNNYNLNISRYVSTAEVEEKIDLKAINEKLKSINESIKTNTDKHNEFLKELGLPPI</sequence>
<dbReference type="Proteomes" id="UP001163821">
    <property type="component" value="Unassembled WGS sequence"/>
</dbReference>
<dbReference type="EMBL" id="JAPAAF010000016">
    <property type="protein sequence ID" value="MCW0483374.1"/>
    <property type="molecule type" value="Genomic_DNA"/>
</dbReference>
<dbReference type="Pfam" id="PF02384">
    <property type="entry name" value="N6_Mtase"/>
    <property type="match status" value="1"/>
</dbReference>
<comment type="similarity">
    <text evidence="1">Belongs to the N(4)/N(6)-methyltransferase family.</text>
</comment>
<comment type="catalytic activity">
    <reaction evidence="7">
        <text>a 2'-deoxyadenosine in DNA + S-adenosyl-L-methionine = an N(6)-methyl-2'-deoxyadenosine in DNA + S-adenosyl-L-homocysteine + H(+)</text>
        <dbReference type="Rhea" id="RHEA:15197"/>
        <dbReference type="Rhea" id="RHEA-COMP:12418"/>
        <dbReference type="Rhea" id="RHEA-COMP:12419"/>
        <dbReference type="ChEBI" id="CHEBI:15378"/>
        <dbReference type="ChEBI" id="CHEBI:57856"/>
        <dbReference type="ChEBI" id="CHEBI:59789"/>
        <dbReference type="ChEBI" id="CHEBI:90615"/>
        <dbReference type="ChEBI" id="CHEBI:90616"/>
        <dbReference type="EC" id="2.1.1.72"/>
    </reaction>
</comment>